<name>A0AAJ1YZE0_9BACI</name>
<dbReference type="PRINTS" id="PR00368">
    <property type="entry name" value="FADPNR"/>
</dbReference>
<keyword evidence="1" id="KW-0560">Oxidoreductase</keyword>
<protein>
    <submittedName>
        <fullName evidence="2 3">Oxidoreductase</fullName>
    </submittedName>
</protein>
<evidence type="ECO:0000313" key="5">
    <source>
        <dbReference type="Proteomes" id="UP001248134"/>
    </source>
</evidence>
<reference evidence="2" key="2">
    <citation type="submission" date="2019-07" db="EMBL/GenBank/DDBJ databases">
        <title>Phylogenomic Reclassification of ATCC Bacillus Strains and Various Taxa within the Genus Bacillus.</title>
        <authorList>
            <person name="Riojas M.A."/>
            <person name="Frank A.M."/>
            <person name="Fenn S.L."/>
            <person name="King S.P."/>
            <person name="Brower S.M."/>
            <person name="Hazbon M.H."/>
        </authorList>
    </citation>
    <scope>NUCLEOTIDE SEQUENCE</scope>
    <source>
        <strain evidence="2">NR-12239</strain>
    </source>
</reference>
<dbReference type="Proteomes" id="UP001248134">
    <property type="component" value="Unassembled WGS sequence"/>
</dbReference>
<dbReference type="SUPFAM" id="SSF51905">
    <property type="entry name" value="FAD/NAD(P)-binding domain"/>
    <property type="match status" value="2"/>
</dbReference>
<dbReference type="InterPro" id="IPR036188">
    <property type="entry name" value="FAD/NAD-bd_sf"/>
</dbReference>
<organism evidence="2 5">
    <name type="scientific">Bacillus pseudomycoides</name>
    <dbReference type="NCBI Taxonomy" id="64104"/>
    <lineage>
        <taxon>Bacteria</taxon>
        <taxon>Bacillati</taxon>
        <taxon>Bacillota</taxon>
        <taxon>Bacilli</taxon>
        <taxon>Bacillales</taxon>
        <taxon>Bacillaceae</taxon>
        <taxon>Bacillus</taxon>
        <taxon>Bacillus cereus group</taxon>
    </lineage>
</organism>
<sequence length="355" mass="39649">MLDVIIVGAGQAGLAMGYYLQQGNYNFVLLDGGKRIGDSWRKQYDSLQLFTPRDYCALPGMRLNGNQNEFPSKDEIANYLEAYAKRFSIPVRLNINVSKIRKKGHAFEVFTPNEILQSKRVIIASGAFQRPYIPSISQNLSNDTFQIHSSQYQSPMQIPEGSVLVVGGGNSGTQIAVELAKSRDVTIAVSHPLSFLPLKIMGRSIFAWLETIGLLYAGINTWRGRWFQKQKDPIFGYECRELIRNGAIALKPKVVNALQNKVVFSDDSACNVQNVVWSTGFIPNYQWIEVEAAMNQAGSPVHTRGVSGVQGLYYIGLPWQHQRGSALLCGVGRDAEFLFSVIQKEDSMFNTRIKK</sequence>
<dbReference type="PANTHER" id="PTHR43539">
    <property type="entry name" value="FLAVIN-BINDING MONOOXYGENASE-LIKE PROTEIN (AFU_ORTHOLOGUE AFUA_4G09220)"/>
    <property type="match status" value="1"/>
</dbReference>
<dbReference type="GO" id="GO:0050660">
    <property type="term" value="F:flavin adenine dinucleotide binding"/>
    <property type="evidence" value="ECO:0007669"/>
    <property type="project" value="TreeGrafter"/>
</dbReference>
<reference evidence="3 4" key="1">
    <citation type="submission" date="2017-09" db="EMBL/GenBank/DDBJ databases">
        <title>Large-scale bioinformatics analysis of Bacillus genomes uncovers conserved roles of natural products in bacterial physiology.</title>
        <authorList>
            <consortium name="Agbiome Team Llc"/>
            <person name="Bleich R.M."/>
            <person name="Grubbs K.J."/>
            <person name="Santa Maria K.C."/>
            <person name="Allen S.E."/>
            <person name="Farag S."/>
            <person name="Shank E.A."/>
            <person name="Bowers A."/>
        </authorList>
    </citation>
    <scope>NUCLEOTIDE SEQUENCE [LARGE SCALE GENOMIC DNA]</scope>
    <source>
        <strain evidence="3 4">AFS037265</strain>
    </source>
</reference>
<dbReference type="PANTHER" id="PTHR43539:SF78">
    <property type="entry name" value="FLAVIN-CONTAINING MONOOXYGENASE"/>
    <property type="match status" value="1"/>
</dbReference>
<dbReference type="EMBL" id="NUTL01000109">
    <property type="protein sequence ID" value="PHE91010.1"/>
    <property type="molecule type" value="Genomic_DNA"/>
</dbReference>
<evidence type="ECO:0000313" key="2">
    <source>
        <dbReference type="EMBL" id="MDR4326970.1"/>
    </source>
</evidence>
<comment type="caution">
    <text evidence="2">The sequence shown here is derived from an EMBL/GenBank/DDBJ whole genome shotgun (WGS) entry which is preliminary data.</text>
</comment>
<dbReference type="InterPro" id="IPR050982">
    <property type="entry name" value="Auxin_biosynth/cation_transpt"/>
</dbReference>
<dbReference type="Pfam" id="PF13738">
    <property type="entry name" value="Pyr_redox_3"/>
    <property type="match status" value="1"/>
</dbReference>
<evidence type="ECO:0000256" key="1">
    <source>
        <dbReference type="ARBA" id="ARBA00023002"/>
    </source>
</evidence>
<dbReference type="AlphaFoldDB" id="A0AAJ1YZE0"/>
<dbReference type="Gene3D" id="3.50.50.60">
    <property type="entry name" value="FAD/NAD(P)-binding domain"/>
    <property type="match status" value="1"/>
</dbReference>
<dbReference type="RefSeq" id="WP_003198765.1">
    <property type="nucleotide sequence ID" value="NZ_CM000743.1"/>
</dbReference>
<proteinExistence type="predicted"/>
<accession>A0AAJ1YZE0</accession>
<dbReference type="EMBL" id="VLYX01000012">
    <property type="protein sequence ID" value="MDR4326970.1"/>
    <property type="molecule type" value="Genomic_DNA"/>
</dbReference>
<dbReference type="GO" id="GO:0004497">
    <property type="term" value="F:monooxygenase activity"/>
    <property type="evidence" value="ECO:0007669"/>
    <property type="project" value="TreeGrafter"/>
</dbReference>
<evidence type="ECO:0000313" key="3">
    <source>
        <dbReference type="EMBL" id="PHE91010.1"/>
    </source>
</evidence>
<dbReference type="Proteomes" id="UP000221918">
    <property type="component" value="Unassembled WGS sequence"/>
</dbReference>
<gene>
    <name evidence="3" type="ORF">COF81_22870</name>
    <name evidence="2" type="ORF">FOS08_13805</name>
</gene>
<dbReference type="PRINTS" id="PR00469">
    <property type="entry name" value="PNDRDTASEII"/>
</dbReference>
<evidence type="ECO:0000313" key="4">
    <source>
        <dbReference type="Proteomes" id="UP000221918"/>
    </source>
</evidence>